<evidence type="ECO:0000313" key="3">
    <source>
        <dbReference type="Proteomes" id="UP001434883"/>
    </source>
</evidence>
<accession>A0ABV0RQW7</accession>
<name>A0ABV0RQW7_9TELE</name>
<evidence type="ECO:0000256" key="1">
    <source>
        <dbReference type="SAM" id="Coils"/>
    </source>
</evidence>
<dbReference type="Proteomes" id="UP001434883">
    <property type="component" value="Unassembled WGS sequence"/>
</dbReference>
<dbReference type="SUPFAM" id="SSF57997">
    <property type="entry name" value="Tropomyosin"/>
    <property type="match status" value="1"/>
</dbReference>
<reference evidence="2 3" key="1">
    <citation type="submission" date="2021-06" db="EMBL/GenBank/DDBJ databases">
        <authorList>
            <person name="Palmer J.M."/>
        </authorList>
    </citation>
    <scope>NUCLEOTIDE SEQUENCE [LARGE SCALE GENOMIC DNA]</scope>
    <source>
        <strain evidence="2 3">XC_2019</strain>
        <tissue evidence="2">Muscle</tissue>
    </source>
</reference>
<keyword evidence="1" id="KW-0175">Coiled coil</keyword>
<comment type="caution">
    <text evidence="2">The sequence shown here is derived from an EMBL/GenBank/DDBJ whole genome shotgun (WGS) entry which is preliminary data.</text>
</comment>
<proteinExistence type="predicted"/>
<sequence>MTRFTEGCKSWKQFNEVLLWHQGHYTEKKKMSGGMNSIDAVKKKIKVLQEQAEEAEERAERLQKEVEKEKRTREEVCSSVLVRVQPPAACNEQTG</sequence>
<evidence type="ECO:0000313" key="2">
    <source>
        <dbReference type="EMBL" id="MEQ2210565.1"/>
    </source>
</evidence>
<gene>
    <name evidence="2" type="ORF">XENOCAPTIV_015690</name>
</gene>
<protein>
    <submittedName>
        <fullName evidence="2">Uncharacterized protein</fullName>
    </submittedName>
</protein>
<organism evidence="2 3">
    <name type="scientific">Xenoophorus captivus</name>
    <dbReference type="NCBI Taxonomy" id="1517983"/>
    <lineage>
        <taxon>Eukaryota</taxon>
        <taxon>Metazoa</taxon>
        <taxon>Chordata</taxon>
        <taxon>Craniata</taxon>
        <taxon>Vertebrata</taxon>
        <taxon>Euteleostomi</taxon>
        <taxon>Actinopterygii</taxon>
        <taxon>Neopterygii</taxon>
        <taxon>Teleostei</taxon>
        <taxon>Neoteleostei</taxon>
        <taxon>Acanthomorphata</taxon>
        <taxon>Ovalentaria</taxon>
        <taxon>Atherinomorphae</taxon>
        <taxon>Cyprinodontiformes</taxon>
        <taxon>Goodeidae</taxon>
        <taxon>Xenoophorus</taxon>
    </lineage>
</organism>
<dbReference type="Gene3D" id="1.20.58.60">
    <property type="match status" value="1"/>
</dbReference>
<dbReference type="EMBL" id="JAHRIN010053663">
    <property type="protein sequence ID" value="MEQ2210565.1"/>
    <property type="molecule type" value="Genomic_DNA"/>
</dbReference>
<keyword evidence="3" id="KW-1185">Reference proteome</keyword>
<feature type="coiled-coil region" evidence="1">
    <location>
        <begin position="38"/>
        <end position="79"/>
    </location>
</feature>